<gene>
    <name evidence="1" type="ORF">K0M31_011520</name>
</gene>
<reference evidence="1" key="1">
    <citation type="submission" date="2021-10" db="EMBL/GenBank/DDBJ databases">
        <title>Melipona bicolor Genome sequencing and assembly.</title>
        <authorList>
            <person name="Araujo N.S."/>
            <person name="Arias M.C."/>
        </authorList>
    </citation>
    <scope>NUCLEOTIDE SEQUENCE</scope>
    <source>
        <strain evidence="1">USP_2M_L1-L4_2017</strain>
        <tissue evidence="1">Whole body</tissue>
    </source>
</reference>
<sequence length="99" mass="11500">MAFRLVQRLVVQVAFGQAKLKIRGQFFTFPSGYCQIQKVRKFTILFSTFLLSKRNSKNYFSQKIREKFQEKRNYTNGTESISDAVAVEARKLVIIARVA</sequence>
<accession>A0AA40G9W8</accession>
<dbReference type="AlphaFoldDB" id="A0AA40G9W8"/>
<comment type="caution">
    <text evidence="1">The sequence shown here is derived from an EMBL/GenBank/DDBJ whole genome shotgun (WGS) entry which is preliminary data.</text>
</comment>
<protein>
    <submittedName>
        <fullName evidence="1">Uncharacterized protein</fullName>
    </submittedName>
</protein>
<proteinExistence type="predicted"/>
<evidence type="ECO:0000313" key="1">
    <source>
        <dbReference type="EMBL" id="KAK1133726.1"/>
    </source>
</evidence>
<organism evidence="1 2">
    <name type="scientific">Melipona bicolor</name>
    <dbReference type="NCBI Taxonomy" id="60889"/>
    <lineage>
        <taxon>Eukaryota</taxon>
        <taxon>Metazoa</taxon>
        <taxon>Ecdysozoa</taxon>
        <taxon>Arthropoda</taxon>
        <taxon>Hexapoda</taxon>
        <taxon>Insecta</taxon>
        <taxon>Pterygota</taxon>
        <taxon>Neoptera</taxon>
        <taxon>Endopterygota</taxon>
        <taxon>Hymenoptera</taxon>
        <taxon>Apocrita</taxon>
        <taxon>Aculeata</taxon>
        <taxon>Apoidea</taxon>
        <taxon>Anthophila</taxon>
        <taxon>Apidae</taxon>
        <taxon>Melipona</taxon>
    </lineage>
</organism>
<dbReference type="Proteomes" id="UP001177670">
    <property type="component" value="Unassembled WGS sequence"/>
</dbReference>
<evidence type="ECO:0000313" key="2">
    <source>
        <dbReference type="Proteomes" id="UP001177670"/>
    </source>
</evidence>
<name>A0AA40G9W8_9HYME</name>
<dbReference type="EMBL" id="JAHYIQ010000003">
    <property type="protein sequence ID" value="KAK1133726.1"/>
    <property type="molecule type" value="Genomic_DNA"/>
</dbReference>
<keyword evidence="2" id="KW-1185">Reference proteome</keyword>